<protein>
    <submittedName>
        <fullName evidence="1">Uncharacterized protein</fullName>
    </submittedName>
</protein>
<sequence>MKRDQAYYLREMMSQEKNISTLHVAVWKGEAVEISNWSFLREVLPENYATFGKNAEYHCDYNWANGEIGDRERFIKVLEETEERECIAVLLEGTTALNFNLFNVSTRKLCVVRPTVSSLEEVSSWVKMVGRSDVEIIVQIPSEIDFETCAGLCDSALEYIQTRSGQEVNLLGGFSEQEPVRFIKNDNISKRKDIFMENEDRRNGMFVQTVRDRVLV</sequence>
<gene>
    <name evidence="1" type="ORF">B4088_0529</name>
</gene>
<proteinExistence type="predicted"/>
<accession>A0A164QRB1</accession>
<dbReference type="PATRIC" id="fig|1396.535.peg.4281"/>
<evidence type="ECO:0000313" key="2">
    <source>
        <dbReference type="Proteomes" id="UP000076482"/>
    </source>
</evidence>
<dbReference type="RefSeq" id="WP_063259751.1">
    <property type="nucleotide sequence ID" value="NZ_LJKE01000015.1"/>
</dbReference>
<comment type="caution">
    <text evidence="1">The sequence shown here is derived from an EMBL/GenBank/DDBJ whole genome shotgun (WGS) entry which is preliminary data.</text>
</comment>
<reference evidence="1 2" key="1">
    <citation type="submission" date="2015-09" db="EMBL/GenBank/DDBJ databases">
        <title>Bacillus cereus food isolates.</title>
        <authorList>
            <person name="Boekhorst J."/>
        </authorList>
    </citation>
    <scope>NUCLEOTIDE SEQUENCE [LARGE SCALE GENOMIC DNA]</scope>
    <source>
        <strain evidence="1 2">B4088</strain>
    </source>
</reference>
<organism evidence="1 2">
    <name type="scientific">Bacillus cereus</name>
    <dbReference type="NCBI Taxonomy" id="1396"/>
    <lineage>
        <taxon>Bacteria</taxon>
        <taxon>Bacillati</taxon>
        <taxon>Bacillota</taxon>
        <taxon>Bacilli</taxon>
        <taxon>Bacillales</taxon>
        <taxon>Bacillaceae</taxon>
        <taxon>Bacillus</taxon>
        <taxon>Bacillus cereus group</taxon>
    </lineage>
</organism>
<dbReference type="EMBL" id="LJKE01000015">
    <property type="protein sequence ID" value="KZD72068.1"/>
    <property type="molecule type" value="Genomic_DNA"/>
</dbReference>
<dbReference type="AlphaFoldDB" id="A0A164QRB1"/>
<evidence type="ECO:0000313" key="1">
    <source>
        <dbReference type="EMBL" id="KZD72068.1"/>
    </source>
</evidence>
<name>A0A164QRB1_BACCE</name>
<dbReference type="Proteomes" id="UP000076482">
    <property type="component" value="Unassembled WGS sequence"/>
</dbReference>